<proteinExistence type="predicted"/>
<dbReference type="AlphaFoldDB" id="A0A9Q1F6D8"/>
<keyword evidence="2" id="KW-1185">Reference proteome</keyword>
<name>A0A9Q1F6D8_SYNKA</name>
<evidence type="ECO:0000313" key="1">
    <source>
        <dbReference type="EMBL" id="KAJ8351900.1"/>
    </source>
</evidence>
<reference evidence="1" key="1">
    <citation type="journal article" date="2023" name="Science">
        <title>Genome structures resolve the early diversification of teleost fishes.</title>
        <authorList>
            <person name="Parey E."/>
            <person name="Louis A."/>
            <person name="Montfort J."/>
            <person name="Bouchez O."/>
            <person name="Roques C."/>
            <person name="Iampietro C."/>
            <person name="Lluch J."/>
            <person name="Castinel A."/>
            <person name="Donnadieu C."/>
            <person name="Desvignes T."/>
            <person name="Floi Bucao C."/>
            <person name="Jouanno E."/>
            <person name="Wen M."/>
            <person name="Mejri S."/>
            <person name="Dirks R."/>
            <person name="Jansen H."/>
            <person name="Henkel C."/>
            <person name="Chen W.J."/>
            <person name="Zahm M."/>
            <person name="Cabau C."/>
            <person name="Klopp C."/>
            <person name="Thompson A.W."/>
            <person name="Robinson-Rechavi M."/>
            <person name="Braasch I."/>
            <person name="Lecointre G."/>
            <person name="Bobe J."/>
            <person name="Postlethwait J.H."/>
            <person name="Berthelot C."/>
            <person name="Roest Crollius H."/>
            <person name="Guiguen Y."/>
        </authorList>
    </citation>
    <scope>NUCLEOTIDE SEQUENCE</scope>
    <source>
        <strain evidence="1">WJC10195</strain>
    </source>
</reference>
<protein>
    <submittedName>
        <fullName evidence="1">Uncharacterized protein</fullName>
    </submittedName>
</protein>
<evidence type="ECO:0000313" key="2">
    <source>
        <dbReference type="Proteomes" id="UP001152622"/>
    </source>
</evidence>
<dbReference type="PANTHER" id="PTHR31025">
    <property type="entry name" value="SI:CH211-196P9.1-RELATED"/>
    <property type="match status" value="1"/>
</dbReference>
<dbReference type="OrthoDB" id="6512834at2759"/>
<comment type="caution">
    <text evidence="1">The sequence shown here is derived from an EMBL/GenBank/DDBJ whole genome shotgun (WGS) entry which is preliminary data.</text>
</comment>
<dbReference type="PANTHER" id="PTHR31025:SF27">
    <property type="entry name" value="SI:CH211-193K19.2-RELATED"/>
    <property type="match status" value="1"/>
</dbReference>
<dbReference type="Proteomes" id="UP001152622">
    <property type="component" value="Chromosome 8"/>
</dbReference>
<sequence length="150" mass="16803">MEFFRITNVNLLSTFKGSLEKYTPPLLQLYRNRREALGLEMKSLLDKLDDKDSYTKGVKMAILTVIEDDVGSAASLPNVISTAVILEEAIVLQDIADLPTAFGYLFGLVYAINMEYPEELKYTFEVMQKLFMDLGGGCSARVQSLKSKLC</sequence>
<dbReference type="EMBL" id="JAINUF010000008">
    <property type="protein sequence ID" value="KAJ8351900.1"/>
    <property type="molecule type" value="Genomic_DNA"/>
</dbReference>
<gene>
    <name evidence="1" type="ORF">SKAU_G00233760</name>
</gene>
<accession>A0A9Q1F6D8</accession>
<organism evidence="1 2">
    <name type="scientific">Synaphobranchus kaupii</name>
    <name type="common">Kaup's arrowtooth eel</name>
    <dbReference type="NCBI Taxonomy" id="118154"/>
    <lineage>
        <taxon>Eukaryota</taxon>
        <taxon>Metazoa</taxon>
        <taxon>Chordata</taxon>
        <taxon>Craniata</taxon>
        <taxon>Vertebrata</taxon>
        <taxon>Euteleostomi</taxon>
        <taxon>Actinopterygii</taxon>
        <taxon>Neopterygii</taxon>
        <taxon>Teleostei</taxon>
        <taxon>Anguilliformes</taxon>
        <taxon>Synaphobranchidae</taxon>
        <taxon>Synaphobranchus</taxon>
    </lineage>
</organism>